<proteinExistence type="inferred from homology"/>
<dbReference type="AlphaFoldDB" id="A0A2K4ZLH2"/>
<dbReference type="Proteomes" id="UP000236311">
    <property type="component" value="Unassembled WGS sequence"/>
</dbReference>
<organism evidence="6 7">
    <name type="scientific">Acetatifactor muris</name>
    <dbReference type="NCBI Taxonomy" id="879566"/>
    <lineage>
        <taxon>Bacteria</taxon>
        <taxon>Bacillati</taxon>
        <taxon>Bacillota</taxon>
        <taxon>Clostridia</taxon>
        <taxon>Lachnospirales</taxon>
        <taxon>Lachnospiraceae</taxon>
        <taxon>Acetatifactor</taxon>
    </lineage>
</organism>
<evidence type="ECO:0000259" key="5">
    <source>
        <dbReference type="Pfam" id="PF13476"/>
    </source>
</evidence>
<dbReference type="SUPFAM" id="SSF52540">
    <property type="entry name" value="P-loop containing nucleoside triphosphate hydrolases"/>
    <property type="match status" value="1"/>
</dbReference>
<sequence>MKKMNGFTITRLALTGFKCFEDTVAFDFGDMTFITASNGQGKSSIADAIAFAFVGTPFFGDKGLDRLQNKNMQEMTVSVDFVDDKGKSHNLTRTRKRDTAIAYDGITVRQSDLNKVFGGKDVFLSILNPLYFINVLGESGKGMLEKLLPVVKHEDVMEALPTSSQEILADKSLLSPEVFIKNRRSELKELNDTLISYRGQKELQDFQREERTAKLEELKASVDDISSEMEELSMIRDEGRNPEEEKGTLEELRRQRAALLSEASDSNEDKAMQELLREIKETEKSIAKQSAQQYQSSFTAQIAEAEARLNALRGEFNRQKNAFVDIVSGHPCPVCGTVVTEENAEAVREEMQKKLSAIVDEGNPIKSILIAARADENAAREAFDKQKAESLEKENNKLSELNQRLQEMNVARELDREDYSDRLSELENRISEQENSIRNGGWSEEQSGQFSELCGKKKEIEAQMKALGSTEEYDYEGLIAETETEIAQTKRLINEAILYMAKRVELMLDGLKMGSTEIVLTELVKSTGEIKDCFRFSYEGREYKCLSLSEQVRAGLDAAMLIQRLSGRNYPIFVDNGESICTFGKSKPSSQVMVARVVNGQTLQVTYRNRDGVEQRKAA</sequence>
<dbReference type="Pfam" id="PF13476">
    <property type="entry name" value="AAA_23"/>
    <property type="match status" value="1"/>
</dbReference>
<dbReference type="InterPro" id="IPR038729">
    <property type="entry name" value="Rad50/SbcC_AAA"/>
</dbReference>
<dbReference type="Gene3D" id="3.40.50.300">
    <property type="entry name" value="P-loop containing nucleotide triphosphate hydrolases"/>
    <property type="match status" value="1"/>
</dbReference>
<protein>
    <recommendedName>
        <fullName evidence="3">Nuclease SbcCD subunit C</fullName>
    </recommendedName>
</protein>
<evidence type="ECO:0000256" key="2">
    <source>
        <dbReference type="ARBA" id="ARBA00011322"/>
    </source>
</evidence>
<evidence type="ECO:0000256" key="1">
    <source>
        <dbReference type="ARBA" id="ARBA00006930"/>
    </source>
</evidence>
<dbReference type="RefSeq" id="WP_172455208.1">
    <property type="nucleotide sequence ID" value="NZ_JANJZD010000021.1"/>
</dbReference>
<feature type="domain" description="Rad50/SbcC-type AAA" evidence="5">
    <location>
        <begin position="11"/>
        <end position="310"/>
    </location>
</feature>
<dbReference type="GO" id="GO:0016887">
    <property type="term" value="F:ATP hydrolysis activity"/>
    <property type="evidence" value="ECO:0007669"/>
    <property type="project" value="InterPro"/>
</dbReference>
<comment type="similarity">
    <text evidence="1">Belongs to the SMC family. SbcC subfamily.</text>
</comment>
<dbReference type="EMBL" id="OFSM01000023">
    <property type="protein sequence ID" value="SOY31256.1"/>
    <property type="molecule type" value="Genomic_DNA"/>
</dbReference>
<dbReference type="PANTHER" id="PTHR32114">
    <property type="entry name" value="ABC TRANSPORTER ABCH.3"/>
    <property type="match status" value="1"/>
</dbReference>
<evidence type="ECO:0000256" key="4">
    <source>
        <dbReference type="SAM" id="Coils"/>
    </source>
</evidence>
<dbReference type="GO" id="GO:0006302">
    <property type="term" value="P:double-strand break repair"/>
    <property type="evidence" value="ECO:0007669"/>
    <property type="project" value="InterPro"/>
</dbReference>
<reference evidence="6 7" key="1">
    <citation type="submission" date="2018-01" db="EMBL/GenBank/DDBJ databases">
        <authorList>
            <person name="Gaut B.S."/>
            <person name="Morton B.R."/>
            <person name="Clegg M.T."/>
            <person name="Duvall M.R."/>
        </authorList>
    </citation>
    <scope>NUCLEOTIDE SEQUENCE [LARGE SCALE GENOMIC DNA]</scope>
    <source>
        <strain evidence="6">GP69</strain>
    </source>
</reference>
<evidence type="ECO:0000313" key="6">
    <source>
        <dbReference type="EMBL" id="SOY31256.1"/>
    </source>
</evidence>
<gene>
    <name evidence="6" type="ORF">AMURIS_03992</name>
</gene>
<evidence type="ECO:0000256" key="3">
    <source>
        <dbReference type="ARBA" id="ARBA00013368"/>
    </source>
</evidence>
<keyword evidence="4" id="KW-0175">Coiled coil</keyword>
<dbReference type="PANTHER" id="PTHR32114:SF2">
    <property type="entry name" value="ABC TRANSPORTER ABCH.3"/>
    <property type="match status" value="1"/>
</dbReference>
<evidence type="ECO:0000313" key="7">
    <source>
        <dbReference type="Proteomes" id="UP000236311"/>
    </source>
</evidence>
<name>A0A2K4ZLH2_9FIRM</name>
<keyword evidence="7" id="KW-1185">Reference proteome</keyword>
<accession>A0A2K4ZLH2</accession>
<dbReference type="InterPro" id="IPR027417">
    <property type="entry name" value="P-loop_NTPase"/>
</dbReference>
<feature type="coiled-coil region" evidence="4">
    <location>
        <begin position="208"/>
        <end position="436"/>
    </location>
</feature>
<comment type="subunit">
    <text evidence="2">Heterodimer of SbcC and SbcD.</text>
</comment>